<protein>
    <submittedName>
        <fullName evidence="1">Uncharacterized protein</fullName>
    </submittedName>
</protein>
<evidence type="ECO:0000313" key="1">
    <source>
        <dbReference type="EMBL" id="OGN08331.1"/>
    </source>
</evidence>
<comment type="caution">
    <text evidence="1">The sequence shown here is derived from an EMBL/GenBank/DDBJ whole genome shotgun (WGS) entry which is preliminary data.</text>
</comment>
<dbReference type="AlphaFoldDB" id="A0A1F8F5C5"/>
<dbReference type="Proteomes" id="UP000178023">
    <property type="component" value="Unassembled WGS sequence"/>
</dbReference>
<accession>A0A1F8F5C5</accession>
<sequence>MIERYFRKDIKREIPIFEENDLFSLKELRRGMVFNYKGYEITIADPTAKDTTPSLITLDLLSGKWIIVLNEDVPLSLVVPILEHEVYEIEHKNHEKAVEIGRIKAEELGVLNNFLEFEYRWRDHNNNLKQ</sequence>
<proteinExistence type="predicted"/>
<reference evidence="1 2" key="1">
    <citation type="journal article" date="2016" name="Nat. Commun.">
        <title>Thousands of microbial genomes shed light on interconnected biogeochemical processes in an aquifer system.</title>
        <authorList>
            <person name="Anantharaman K."/>
            <person name="Brown C.T."/>
            <person name="Hug L.A."/>
            <person name="Sharon I."/>
            <person name="Castelle C.J."/>
            <person name="Probst A.J."/>
            <person name="Thomas B.C."/>
            <person name="Singh A."/>
            <person name="Wilkins M.J."/>
            <person name="Karaoz U."/>
            <person name="Brodie E.L."/>
            <person name="Williams K.H."/>
            <person name="Hubbard S.S."/>
            <person name="Banfield J.F."/>
        </authorList>
    </citation>
    <scope>NUCLEOTIDE SEQUENCE [LARGE SCALE GENOMIC DNA]</scope>
</reference>
<dbReference type="EMBL" id="MGJL01000007">
    <property type="protein sequence ID" value="OGN08331.1"/>
    <property type="molecule type" value="Genomic_DNA"/>
</dbReference>
<gene>
    <name evidence="1" type="ORF">A2750_00765</name>
</gene>
<organism evidence="1 2">
    <name type="scientific">Candidatus Yanofskybacteria bacterium RIFCSPHIGHO2_01_FULL_45_42</name>
    <dbReference type="NCBI Taxonomy" id="1802671"/>
    <lineage>
        <taxon>Bacteria</taxon>
        <taxon>Candidatus Yanofskyibacteriota</taxon>
    </lineage>
</organism>
<name>A0A1F8F5C5_9BACT</name>
<evidence type="ECO:0000313" key="2">
    <source>
        <dbReference type="Proteomes" id="UP000178023"/>
    </source>
</evidence>